<dbReference type="PANTHER" id="PTHR47893">
    <property type="entry name" value="REGULATORY PROTEIN PCHR"/>
    <property type="match status" value="1"/>
</dbReference>
<evidence type="ECO:0000256" key="2">
    <source>
        <dbReference type="ARBA" id="ARBA00023125"/>
    </source>
</evidence>
<reference evidence="5" key="1">
    <citation type="submission" date="2021-06" db="EMBL/GenBank/DDBJ databases">
        <authorList>
            <person name="Huq M.A."/>
        </authorList>
    </citation>
    <scope>NUCLEOTIDE SEQUENCE</scope>
    <source>
        <strain evidence="5">MAH-26</strain>
    </source>
</reference>
<dbReference type="AlphaFoldDB" id="A0A9E2W4L0"/>
<dbReference type="Pfam" id="PF12833">
    <property type="entry name" value="HTH_18"/>
    <property type="match status" value="1"/>
</dbReference>
<evidence type="ECO:0000313" key="6">
    <source>
        <dbReference type="Proteomes" id="UP000812270"/>
    </source>
</evidence>
<organism evidence="5 6">
    <name type="scientific">Pinibacter aurantiacus</name>
    <dbReference type="NCBI Taxonomy" id="2851599"/>
    <lineage>
        <taxon>Bacteria</taxon>
        <taxon>Pseudomonadati</taxon>
        <taxon>Bacteroidota</taxon>
        <taxon>Chitinophagia</taxon>
        <taxon>Chitinophagales</taxon>
        <taxon>Chitinophagaceae</taxon>
        <taxon>Pinibacter</taxon>
    </lineage>
</organism>
<dbReference type="EMBL" id="JAHSPG010000016">
    <property type="protein sequence ID" value="MBV4359895.1"/>
    <property type="molecule type" value="Genomic_DNA"/>
</dbReference>
<name>A0A9E2W4L0_9BACT</name>
<dbReference type="SMART" id="SM00342">
    <property type="entry name" value="HTH_ARAC"/>
    <property type="match status" value="1"/>
</dbReference>
<proteinExistence type="predicted"/>
<dbReference type="PROSITE" id="PS00041">
    <property type="entry name" value="HTH_ARAC_FAMILY_1"/>
    <property type="match status" value="1"/>
</dbReference>
<evidence type="ECO:0000256" key="3">
    <source>
        <dbReference type="ARBA" id="ARBA00023163"/>
    </source>
</evidence>
<protein>
    <submittedName>
        <fullName evidence="5">Helix-turn-helix transcriptional regulator</fullName>
    </submittedName>
</protein>
<dbReference type="GO" id="GO:0003700">
    <property type="term" value="F:DNA-binding transcription factor activity"/>
    <property type="evidence" value="ECO:0007669"/>
    <property type="project" value="InterPro"/>
</dbReference>
<accession>A0A9E2W4L0</accession>
<dbReference type="PROSITE" id="PS01124">
    <property type="entry name" value="HTH_ARAC_FAMILY_2"/>
    <property type="match status" value="1"/>
</dbReference>
<dbReference type="RefSeq" id="WP_217794153.1">
    <property type="nucleotide sequence ID" value="NZ_JAHSPG010000016.1"/>
</dbReference>
<sequence length="370" mass="42157">MKIQFKKSGIGNEWLYNIADEINRTFNSHVIVENNQIIFPPDIAEGSCKYYKLSNDVDICITDVVYNVRMIYERVATTEDPYYSMHLNCSPSSVEHFSQGKRNKMGGTANSSIYWSSSAIPVSFKTEPGEKFQSIFICVSKEYIQNTLWNADSPSHPCGLRDNTSQGCTLETNTECHCKADAKDICNAFNDSEIIKSNIYTALGTVKYNLVQEIINMDKGDSVSEKIIIKGNVLKILAHFIQKITSEKYKKSKGIMFGDAAKIMQIKKTIDDGAHFQHFSLNDLAKLVGISKTKLKIKFKEIVGTSVYQYYLDVRMRRAKDMLYNNPRSITNLAYEMGFKTVSHFSQMYKKYYGINPNSIIVQSRRTFNS</sequence>
<dbReference type="InterPro" id="IPR018062">
    <property type="entry name" value="HTH_AraC-typ_CS"/>
</dbReference>
<dbReference type="PANTHER" id="PTHR47893:SF1">
    <property type="entry name" value="REGULATORY PROTEIN PCHR"/>
    <property type="match status" value="1"/>
</dbReference>
<dbReference type="GO" id="GO:0043565">
    <property type="term" value="F:sequence-specific DNA binding"/>
    <property type="evidence" value="ECO:0007669"/>
    <property type="project" value="InterPro"/>
</dbReference>
<evidence type="ECO:0000256" key="1">
    <source>
        <dbReference type="ARBA" id="ARBA00023015"/>
    </source>
</evidence>
<dbReference type="InterPro" id="IPR018060">
    <property type="entry name" value="HTH_AraC"/>
</dbReference>
<evidence type="ECO:0000259" key="4">
    <source>
        <dbReference type="PROSITE" id="PS01124"/>
    </source>
</evidence>
<keyword evidence="1" id="KW-0805">Transcription regulation</keyword>
<gene>
    <name evidence="5" type="ORF">KTO63_22205</name>
</gene>
<keyword evidence="3" id="KW-0804">Transcription</keyword>
<evidence type="ECO:0000313" key="5">
    <source>
        <dbReference type="EMBL" id="MBV4359895.1"/>
    </source>
</evidence>
<dbReference type="Proteomes" id="UP000812270">
    <property type="component" value="Unassembled WGS sequence"/>
</dbReference>
<keyword evidence="2" id="KW-0238">DNA-binding</keyword>
<keyword evidence="6" id="KW-1185">Reference proteome</keyword>
<dbReference type="InterPro" id="IPR053142">
    <property type="entry name" value="PchR_regulatory_protein"/>
</dbReference>
<comment type="caution">
    <text evidence="5">The sequence shown here is derived from an EMBL/GenBank/DDBJ whole genome shotgun (WGS) entry which is preliminary data.</text>
</comment>
<feature type="domain" description="HTH araC/xylS-type" evidence="4">
    <location>
        <begin position="264"/>
        <end position="363"/>
    </location>
</feature>